<feature type="domain" description="Response regulatory" evidence="11">
    <location>
        <begin position="395"/>
        <end position="511"/>
    </location>
</feature>
<dbReference type="GO" id="GO:0000155">
    <property type="term" value="F:phosphorelay sensor kinase activity"/>
    <property type="evidence" value="ECO:0007669"/>
    <property type="project" value="InterPro"/>
</dbReference>
<dbReference type="SUPFAM" id="SSF52172">
    <property type="entry name" value="CheY-like"/>
    <property type="match status" value="2"/>
</dbReference>
<feature type="modified residue" description="4-aspartylphosphate" evidence="9">
    <location>
        <position position="446"/>
    </location>
</feature>
<dbReference type="Pfam" id="PF00072">
    <property type="entry name" value="Response_reg"/>
    <property type="match status" value="2"/>
</dbReference>
<reference evidence="12 13" key="1">
    <citation type="journal article" date="2017" name="ISME J.">
        <title>Potential for microbial H2 and metal transformations associated with novel bacteria and archaea in deep terrestrial subsurface sediments.</title>
        <authorList>
            <person name="Hernsdorf A.W."/>
            <person name="Amano Y."/>
            <person name="Miyakawa K."/>
            <person name="Ise K."/>
            <person name="Suzuki Y."/>
            <person name="Anantharaman K."/>
            <person name="Probst A."/>
            <person name="Burstein D."/>
            <person name="Thomas B.C."/>
            <person name="Banfield J.F."/>
        </authorList>
    </citation>
    <scope>NUCLEOTIDE SEQUENCE [LARGE SCALE GENOMIC DNA]</scope>
    <source>
        <strain evidence="12">HGW-Wallbacteria-1</strain>
    </source>
</reference>
<dbReference type="EC" id="2.7.13.3" evidence="2"/>
<evidence type="ECO:0000256" key="4">
    <source>
        <dbReference type="ARBA" id="ARBA00022679"/>
    </source>
</evidence>
<evidence type="ECO:0000256" key="8">
    <source>
        <dbReference type="ARBA" id="ARBA00023012"/>
    </source>
</evidence>
<evidence type="ECO:0000256" key="1">
    <source>
        <dbReference type="ARBA" id="ARBA00000085"/>
    </source>
</evidence>
<dbReference type="InterPro" id="IPR003661">
    <property type="entry name" value="HisK_dim/P_dom"/>
</dbReference>
<dbReference type="InterPro" id="IPR011006">
    <property type="entry name" value="CheY-like_superfamily"/>
</dbReference>
<dbReference type="PROSITE" id="PS50110">
    <property type="entry name" value="RESPONSE_REGULATORY"/>
    <property type="match status" value="2"/>
</dbReference>
<evidence type="ECO:0000313" key="12">
    <source>
        <dbReference type="EMBL" id="PKK88127.1"/>
    </source>
</evidence>
<dbReference type="Proteomes" id="UP000233256">
    <property type="component" value="Unassembled WGS sequence"/>
</dbReference>
<evidence type="ECO:0000256" key="7">
    <source>
        <dbReference type="ARBA" id="ARBA00022840"/>
    </source>
</evidence>
<feature type="domain" description="Histidine kinase" evidence="10">
    <location>
        <begin position="155"/>
        <end position="376"/>
    </location>
</feature>
<dbReference type="InterPro" id="IPR005467">
    <property type="entry name" value="His_kinase_dom"/>
</dbReference>
<dbReference type="InterPro" id="IPR036097">
    <property type="entry name" value="HisK_dim/P_sf"/>
</dbReference>
<evidence type="ECO:0000256" key="9">
    <source>
        <dbReference type="PROSITE-ProRule" id="PRU00169"/>
    </source>
</evidence>
<dbReference type="Pfam" id="PF02518">
    <property type="entry name" value="HATPase_c"/>
    <property type="match status" value="1"/>
</dbReference>
<organism evidence="12 13">
    <name type="scientific">Candidatus Wallbacteria bacterium HGW-Wallbacteria-1</name>
    <dbReference type="NCBI Taxonomy" id="2013854"/>
    <lineage>
        <taxon>Bacteria</taxon>
        <taxon>Candidatus Walliibacteriota</taxon>
    </lineage>
</organism>
<dbReference type="InterPro" id="IPR001789">
    <property type="entry name" value="Sig_transdc_resp-reg_receiver"/>
</dbReference>
<accession>A0A2N1PIF3</accession>
<dbReference type="AlphaFoldDB" id="A0A2N1PIF3"/>
<dbReference type="InterPro" id="IPR003594">
    <property type="entry name" value="HATPase_dom"/>
</dbReference>
<sequence>MKDHTRILLIDDDEDDYIIAKDLLAEIQEIDYELDWVQTYDEGLALIRQELHQIYLVDYHLGEKNGLKLIKEVIDEGFKKPFIVLTGQGNRKLDLEAMQIGASDYLVKGQLTVEILERSIRYSLRANQADIANYNLEKQLFQAQKMECIGSLAGGIAHDFNNILSSILGYTELAFEDVQKGSQLHDTLMAVYKAGNRARDLVKRILTFARQAKEEIKPLLPAPIALETVSLLRSSIPSTIEIRHNITSNSQIMADSTQMHQIFMNLCTNASHAMEKNGGILNIEISDINIDCNSNISNLKSGNYLKIAISDTGIGISEELIPSIFEPYFSTRAIGEGTGLGLAMVDSIVKNYKGAITVESCLGKGTTFKIYLPTTHQNCHSVPCMDNRPAKGTERILFIDDEEPIVKMSSRLLRGLGYHVTCCTSSTDAIELFQEKSDDFDLIITDMTMPNLTGDKLARKLIAIKPKIPIILSTGYLKKDSNVNFAECGIKALIHKPVLIPELARIIREVLDNASNNE</sequence>
<dbReference type="PROSITE" id="PS50109">
    <property type="entry name" value="HIS_KIN"/>
    <property type="match status" value="1"/>
</dbReference>
<feature type="modified residue" description="4-aspartylphosphate" evidence="9">
    <location>
        <position position="58"/>
    </location>
</feature>
<dbReference type="PANTHER" id="PTHR43065:SF46">
    <property type="entry name" value="C4-DICARBOXYLATE TRANSPORT SENSOR PROTEIN DCTB"/>
    <property type="match status" value="1"/>
</dbReference>
<dbReference type="SMART" id="SM00387">
    <property type="entry name" value="HATPase_c"/>
    <property type="match status" value="1"/>
</dbReference>
<keyword evidence="4" id="KW-0808">Transferase</keyword>
<dbReference type="PANTHER" id="PTHR43065">
    <property type="entry name" value="SENSOR HISTIDINE KINASE"/>
    <property type="match status" value="1"/>
</dbReference>
<evidence type="ECO:0000256" key="3">
    <source>
        <dbReference type="ARBA" id="ARBA00022553"/>
    </source>
</evidence>
<name>A0A2N1PIF3_9BACT</name>
<dbReference type="Pfam" id="PF00512">
    <property type="entry name" value="HisKA"/>
    <property type="match status" value="1"/>
</dbReference>
<feature type="domain" description="Response regulatory" evidence="11">
    <location>
        <begin position="6"/>
        <end position="123"/>
    </location>
</feature>
<keyword evidence="6" id="KW-0418">Kinase</keyword>
<dbReference type="EMBL" id="PGXC01000064">
    <property type="protein sequence ID" value="PKK88127.1"/>
    <property type="molecule type" value="Genomic_DNA"/>
</dbReference>
<keyword evidence="7" id="KW-0067">ATP-binding</keyword>
<dbReference type="InterPro" id="IPR036890">
    <property type="entry name" value="HATPase_C_sf"/>
</dbReference>
<evidence type="ECO:0000256" key="2">
    <source>
        <dbReference type="ARBA" id="ARBA00012438"/>
    </source>
</evidence>
<proteinExistence type="predicted"/>
<protein>
    <recommendedName>
        <fullName evidence="2">histidine kinase</fullName>
        <ecNumber evidence="2">2.7.13.3</ecNumber>
    </recommendedName>
</protein>
<evidence type="ECO:0000313" key="13">
    <source>
        <dbReference type="Proteomes" id="UP000233256"/>
    </source>
</evidence>
<dbReference type="SMART" id="SM00448">
    <property type="entry name" value="REC"/>
    <property type="match status" value="2"/>
</dbReference>
<evidence type="ECO:0000259" key="11">
    <source>
        <dbReference type="PROSITE" id="PS50110"/>
    </source>
</evidence>
<dbReference type="Gene3D" id="1.10.287.130">
    <property type="match status" value="1"/>
</dbReference>
<keyword evidence="8" id="KW-0902">Two-component regulatory system</keyword>
<keyword evidence="5" id="KW-0547">Nucleotide-binding</keyword>
<dbReference type="PRINTS" id="PR00344">
    <property type="entry name" value="BCTRLSENSOR"/>
</dbReference>
<dbReference type="SMART" id="SM00388">
    <property type="entry name" value="HisKA"/>
    <property type="match status" value="1"/>
</dbReference>
<dbReference type="CDD" id="cd00082">
    <property type="entry name" value="HisKA"/>
    <property type="match status" value="1"/>
</dbReference>
<evidence type="ECO:0000259" key="10">
    <source>
        <dbReference type="PROSITE" id="PS50109"/>
    </source>
</evidence>
<dbReference type="InterPro" id="IPR004358">
    <property type="entry name" value="Sig_transdc_His_kin-like_C"/>
</dbReference>
<comment type="catalytic activity">
    <reaction evidence="1">
        <text>ATP + protein L-histidine = ADP + protein N-phospho-L-histidine.</text>
        <dbReference type="EC" id="2.7.13.3"/>
    </reaction>
</comment>
<dbReference type="SUPFAM" id="SSF55874">
    <property type="entry name" value="ATPase domain of HSP90 chaperone/DNA topoisomerase II/histidine kinase"/>
    <property type="match status" value="1"/>
</dbReference>
<dbReference type="Gene3D" id="3.30.565.10">
    <property type="entry name" value="Histidine kinase-like ATPase, C-terminal domain"/>
    <property type="match status" value="1"/>
</dbReference>
<evidence type="ECO:0000256" key="6">
    <source>
        <dbReference type="ARBA" id="ARBA00022777"/>
    </source>
</evidence>
<gene>
    <name evidence="12" type="ORF">CVV64_20185</name>
</gene>
<dbReference type="CDD" id="cd00156">
    <property type="entry name" value="REC"/>
    <property type="match status" value="1"/>
</dbReference>
<keyword evidence="3 9" id="KW-0597">Phosphoprotein</keyword>
<comment type="caution">
    <text evidence="12">The sequence shown here is derived from an EMBL/GenBank/DDBJ whole genome shotgun (WGS) entry which is preliminary data.</text>
</comment>
<dbReference type="GO" id="GO:0005524">
    <property type="term" value="F:ATP binding"/>
    <property type="evidence" value="ECO:0007669"/>
    <property type="project" value="UniProtKB-KW"/>
</dbReference>
<evidence type="ECO:0000256" key="5">
    <source>
        <dbReference type="ARBA" id="ARBA00022741"/>
    </source>
</evidence>
<dbReference type="Gene3D" id="3.40.50.2300">
    <property type="match status" value="2"/>
</dbReference>
<dbReference type="SUPFAM" id="SSF47384">
    <property type="entry name" value="Homodimeric domain of signal transducing histidine kinase"/>
    <property type="match status" value="1"/>
</dbReference>